<dbReference type="RefSeq" id="WP_092555039.1">
    <property type="nucleotide sequence ID" value="NZ_FNPZ01000003.1"/>
</dbReference>
<evidence type="ECO:0000313" key="3">
    <source>
        <dbReference type="Proteomes" id="UP000198891"/>
    </source>
</evidence>
<organism evidence="2 3">
    <name type="scientific">Herbiconiux ginsengi</name>
    <dbReference type="NCBI Taxonomy" id="381665"/>
    <lineage>
        <taxon>Bacteria</taxon>
        <taxon>Bacillati</taxon>
        <taxon>Actinomycetota</taxon>
        <taxon>Actinomycetes</taxon>
        <taxon>Micrococcales</taxon>
        <taxon>Microbacteriaceae</taxon>
        <taxon>Herbiconiux</taxon>
    </lineage>
</organism>
<dbReference type="Gene3D" id="3.40.50.720">
    <property type="entry name" value="NAD(P)-binding Rossmann-like Domain"/>
    <property type="match status" value="1"/>
</dbReference>
<dbReference type="EMBL" id="FNPZ01000003">
    <property type="protein sequence ID" value="SDZ26646.1"/>
    <property type="molecule type" value="Genomic_DNA"/>
</dbReference>
<dbReference type="OrthoDB" id="9204719at2"/>
<dbReference type="Proteomes" id="UP000198891">
    <property type="component" value="Unassembled WGS sequence"/>
</dbReference>
<dbReference type="Pfam" id="PF00899">
    <property type="entry name" value="ThiF"/>
    <property type="match status" value="1"/>
</dbReference>
<sequence>MIFSVAMTKTLSAELSAHLTRADGDEDVCIATYAWSTGRGRRTALLREAVLPQEGDRLVHGNASFNGGYVLRAASEAARRGEGIVLLHSHPGAVSWQGLSGPDRDTESEYQRVAQAITGLPLVGMTLGTGAAAWSARLWPTAAAPDYAEAVRVVGDTLATTWFDVARPVPIATRYQKRTVAAWGAKRQADIARFRVLVVGVGSVGLDIAARLAATGIEHLGVMDIDVVEDLNLDRMVGATRDDAAQRRRKTEVAARIATAASTANSFTVDVHNLSITDPAGLEVALDYDVIFSCVDRPWPRSVLNGLAYSDLIPVIDGGIALETLPNGEMRGGTWRAHAIVPGRPCMQCNGQLRVNELTLDRDGRLDDPEYIRNAGLAVQAGSPNVAALAASVSAAQLAQFVSLVAAPAGIGVAAPLRYWLAPHHLEHLDAASGAYCAYENGLAHGDGRIVLTGGPTVIDDEPKTAVLATERPATRLWRQIVDWWAALRARRLR</sequence>
<accession>A0A1H3RLU7</accession>
<protein>
    <submittedName>
        <fullName evidence="2">ThiF family protein</fullName>
    </submittedName>
</protein>
<dbReference type="STRING" id="381665.SAMN05216554_2911"/>
<gene>
    <name evidence="2" type="ORF">SAMN05216554_2911</name>
</gene>
<evidence type="ECO:0000313" key="2">
    <source>
        <dbReference type="EMBL" id="SDZ26646.1"/>
    </source>
</evidence>
<dbReference type="InterPro" id="IPR000594">
    <property type="entry name" value="ThiF_NAD_FAD-bd"/>
</dbReference>
<dbReference type="AlphaFoldDB" id="A0A1H3RLU7"/>
<dbReference type="InterPro" id="IPR035985">
    <property type="entry name" value="Ubiquitin-activating_enz"/>
</dbReference>
<keyword evidence="3" id="KW-1185">Reference proteome</keyword>
<feature type="domain" description="THIF-type NAD/FAD binding fold" evidence="1">
    <location>
        <begin position="179"/>
        <end position="353"/>
    </location>
</feature>
<name>A0A1H3RLU7_9MICO</name>
<dbReference type="SUPFAM" id="SSF69572">
    <property type="entry name" value="Activating enzymes of the ubiquitin-like proteins"/>
    <property type="match status" value="1"/>
</dbReference>
<reference evidence="2 3" key="1">
    <citation type="submission" date="2016-10" db="EMBL/GenBank/DDBJ databases">
        <authorList>
            <person name="de Groot N.N."/>
        </authorList>
    </citation>
    <scope>NUCLEOTIDE SEQUENCE [LARGE SCALE GENOMIC DNA]</scope>
    <source>
        <strain evidence="2 3">CGMCC 4.3491</strain>
    </source>
</reference>
<proteinExistence type="predicted"/>
<dbReference type="GO" id="GO:0008641">
    <property type="term" value="F:ubiquitin-like modifier activating enzyme activity"/>
    <property type="evidence" value="ECO:0007669"/>
    <property type="project" value="InterPro"/>
</dbReference>
<evidence type="ECO:0000259" key="1">
    <source>
        <dbReference type="Pfam" id="PF00899"/>
    </source>
</evidence>